<dbReference type="PANTHER" id="PTHR33175:SF3">
    <property type="entry name" value="DNA-BINDING PROTEIN HU-BETA"/>
    <property type="match status" value="1"/>
</dbReference>
<dbReference type="PANTHER" id="PTHR33175">
    <property type="entry name" value="DNA-BINDING PROTEIN HU"/>
    <property type="match status" value="1"/>
</dbReference>
<accession>A0A6I1EAM9</accession>
<keyword evidence="9" id="KW-1185">Reference proteome</keyword>
<dbReference type="GO" id="GO:0030527">
    <property type="term" value="F:structural constituent of chromatin"/>
    <property type="evidence" value="ECO:0007669"/>
    <property type="project" value="InterPro"/>
</dbReference>
<dbReference type="GO" id="GO:0003677">
    <property type="term" value="F:DNA binding"/>
    <property type="evidence" value="ECO:0007669"/>
    <property type="project" value="UniProtKB-KW"/>
</dbReference>
<dbReference type="EMBL" id="WEHX01000039">
    <property type="protein sequence ID" value="KAB7659623.1"/>
    <property type="molecule type" value="Genomic_DNA"/>
</dbReference>
<gene>
    <name evidence="7" type="ORF">GBM95_06870</name>
    <name evidence="6" type="ORF">GBM96_10330</name>
</gene>
<evidence type="ECO:0000256" key="5">
    <source>
        <dbReference type="SAM" id="MobiDB-lite"/>
    </source>
</evidence>
<dbReference type="EMBL" id="WEHW01000057">
    <property type="protein sequence ID" value="KAB7649949.1"/>
    <property type="molecule type" value="Genomic_DNA"/>
</dbReference>
<dbReference type="SMART" id="SM00411">
    <property type="entry name" value="BHL"/>
    <property type="match status" value="1"/>
</dbReference>
<dbReference type="SUPFAM" id="SSF47729">
    <property type="entry name" value="IHF-like DNA-binding proteins"/>
    <property type="match status" value="1"/>
</dbReference>
<feature type="region of interest" description="Disordered" evidence="5">
    <location>
        <begin position="56"/>
        <end position="75"/>
    </location>
</feature>
<dbReference type="GO" id="GO:0005829">
    <property type="term" value="C:cytosol"/>
    <property type="evidence" value="ECO:0007669"/>
    <property type="project" value="TreeGrafter"/>
</dbReference>
<keyword evidence="3 7" id="KW-0238">DNA-binding</keyword>
<evidence type="ECO:0000313" key="6">
    <source>
        <dbReference type="EMBL" id="KAB7649949.1"/>
    </source>
</evidence>
<dbReference type="GO" id="GO:0030261">
    <property type="term" value="P:chromosome condensation"/>
    <property type="evidence" value="ECO:0007669"/>
    <property type="project" value="UniProtKB-KW"/>
</dbReference>
<evidence type="ECO:0000256" key="4">
    <source>
        <dbReference type="RuleBase" id="RU003939"/>
    </source>
</evidence>
<dbReference type="InterPro" id="IPR000119">
    <property type="entry name" value="Hist_DNA-bd"/>
</dbReference>
<evidence type="ECO:0000256" key="3">
    <source>
        <dbReference type="ARBA" id="ARBA00023125"/>
    </source>
</evidence>
<organism evidence="7 8">
    <name type="scientific">Sutterella seckii</name>
    <dbReference type="NCBI Taxonomy" id="1944635"/>
    <lineage>
        <taxon>Bacteria</taxon>
        <taxon>Pseudomonadati</taxon>
        <taxon>Pseudomonadota</taxon>
        <taxon>Betaproteobacteria</taxon>
        <taxon>Burkholderiales</taxon>
        <taxon>Sutterellaceae</taxon>
        <taxon>Sutterella</taxon>
    </lineage>
</organism>
<dbReference type="InterPro" id="IPR010992">
    <property type="entry name" value="IHF-like_DNA-bd_dom_sf"/>
</dbReference>
<comment type="caution">
    <text evidence="7">The sequence shown here is derived from an EMBL/GenBank/DDBJ whole genome shotgun (WGS) entry which is preliminary data.</text>
</comment>
<dbReference type="RefSeq" id="WP_139687708.1">
    <property type="nucleotide sequence ID" value="NZ_WEHW01000057.1"/>
</dbReference>
<name>A0A6I1EAM9_9BURK</name>
<evidence type="ECO:0000313" key="9">
    <source>
        <dbReference type="Proteomes" id="UP000469462"/>
    </source>
</evidence>
<dbReference type="OrthoDB" id="9799835at2"/>
<protein>
    <submittedName>
        <fullName evidence="7">HU family DNA-binding protein</fullName>
    </submittedName>
</protein>
<proteinExistence type="inferred from homology"/>
<evidence type="ECO:0000256" key="1">
    <source>
        <dbReference type="ARBA" id="ARBA00010529"/>
    </source>
</evidence>
<dbReference type="Proteomes" id="UP000430564">
    <property type="component" value="Unassembled WGS sequence"/>
</dbReference>
<comment type="similarity">
    <text evidence="1 4">Belongs to the bacterial histone-like protein family.</text>
</comment>
<sequence length="90" mass="9740">MNKTDLIKKVASEAGLSRSKASEAVEAMLDGIQEALGRNEDVVILGFGSFSVVDRAPRAGRHPQTGKPMHIPATRQARFKPGKTLKELVK</sequence>
<evidence type="ECO:0000313" key="7">
    <source>
        <dbReference type="EMBL" id="KAB7659623.1"/>
    </source>
</evidence>
<dbReference type="CDD" id="cd13831">
    <property type="entry name" value="HU"/>
    <property type="match status" value="1"/>
</dbReference>
<evidence type="ECO:0000313" key="8">
    <source>
        <dbReference type="Proteomes" id="UP000430564"/>
    </source>
</evidence>
<dbReference type="Proteomes" id="UP000469462">
    <property type="component" value="Unassembled WGS sequence"/>
</dbReference>
<keyword evidence="2" id="KW-0226">DNA condensation</keyword>
<dbReference type="Pfam" id="PF00216">
    <property type="entry name" value="Bac_DNA_binding"/>
    <property type="match status" value="1"/>
</dbReference>
<dbReference type="AlphaFoldDB" id="A0A6I1EAM9"/>
<dbReference type="PRINTS" id="PR01727">
    <property type="entry name" value="DNABINDINGHU"/>
</dbReference>
<evidence type="ECO:0000256" key="2">
    <source>
        <dbReference type="ARBA" id="ARBA00023067"/>
    </source>
</evidence>
<dbReference type="Gene3D" id="4.10.520.10">
    <property type="entry name" value="IHF-like DNA-binding proteins"/>
    <property type="match status" value="1"/>
</dbReference>
<reference evidence="8 9" key="1">
    <citation type="submission" date="2019-10" db="EMBL/GenBank/DDBJ databases">
        <title>Genome diversity of Sutterella seckii.</title>
        <authorList>
            <person name="Chaplin A.V."/>
            <person name="Sokolova S.R."/>
            <person name="Mosin K.A."/>
            <person name="Ivanova E.L."/>
            <person name="Kochetkova T.O."/>
            <person name="Goltsov A.Y."/>
            <person name="Trofimov D.Y."/>
            <person name="Efimov B.A."/>
        </authorList>
    </citation>
    <scope>NUCLEOTIDE SEQUENCE [LARGE SCALE GENOMIC DNA]</scope>
    <source>
        <strain evidence="6 9">ASD3426</strain>
        <strain evidence="7 8">ASD393</strain>
    </source>
</reference>